<evidence type="ECO:0000313" key="11">
    <source>
        <dbReference type="EMBL" id="CAG8433685.1"/>
    </source>
</evidence>
<evidence type="ECO:0000256" key="5">
    <source>
        <dbReference type="ARBA" id="ARBA00022927"/>
    </source>
</evidence>
<keyword evidence="7" id="KW-0175">Coiled coil</keyword>
<organism evidence="11 12">
    <name type="scientific">Ambispora gerdemannii</name>
    <dbReference type="NCBI Taxonomy" id="144530"/>
    <lineage>
        <taxon>Eukaryota</taxon>
        <taxon>Fungi</taxon>
        <taxon>Fungi incertae sedis</taxon>
        <taxon>Mucoromycota</taxon>
        <taxon>Glomeromycotina</taxon>
        <taxon>Glomeromycetes</taxon>
        <taxon>Archaeosporales</taxon>
        <taxon>Ambisporaceae</taxon>
        <taxon>Ambispora</taxon>
    </lineage>
</organism>
<comment type="caution">
    <text evidence="11">The sequence shown here is derived from an EMBL/GenBank/DDBJ whole genome shotgun (WGS) entry which is preliminary data.</text>
</comment>
<comment type="subcellular location">
    <subcellularLocation>
        <location evidence="1">Golgi apparatus</location>
        <location evidence="1">trans-Golgi network</location>
    </subcellularLocation>
</comment>
<dbReference type="GO" id="GO:0015031">
    <property type="term" value="P:protein transport"/>
    <property type="evidence" value="ECO:0007669"/>
    <property type="project" value="UniProtKB-KW"/>
</dbReference>
<evidence type="ECO:0000256" key="6">
    <source>
        <dbReference type="ARBA" id="ARBA00023034"/>
    </source>
</evidence>
<dbReference type="AlphaFoldDB" id="A0A9N8YK30"/>
<dbReference type="PANTHER" id="PTHR12965:SF0">
    <property type="entry name" value="VACUOLAR PROTEIN SORTING-ASSOCIATED PROTEIN 54"/>
    <property type="match status" value="1"/>
</dbReference>
<feature type="compositionally biased region" description="Basic and acidic residues" evidence="8">
    <location>
        <begin position="1"/>
        <end position="20"/>
    </location>
</feature>
<dbReference type="Gene3D" id="1.20.1280.130">
    <property type="match status" value="1"/>
</dbReference>
<keyword evidence="6" id="KW-0333">Golgi apparatus</keyword>
<dbReference type="Proteomes" id="UP000789831">
    <property type="component" value="Unassembled WGS sequence"/>
</dbReference>
<feature type="compositionally biased region" description="Low complexity" evidence="8">
    <location>
        <begin position="25"/>
        <end position="36"/>
    </location>
</feature>
<evidence type="ECO:0000256" key="8">
    <source>
        <dbReference type="SAM" id="MobiDB-lite"/>
    </source>
</evidence>
<keyword evidence="12" id="KW-1185">Reference proteome</keyword>
<sequence length="1232" mass="138297">MNKTVPGKEPDTPSENDTRVDIVVSKSPRSPLSISTSPPPTPRRFSTSSTRSYETTEYFPSSPVNQRVSTTISLHGYNRKHHHTRRISINSSMSIFSTMSETSLPWTTKDIGFNAISGVLNNPNNNPYSSSAKPSKYEIPVVPHTSIRKVKPVEFANYIKSIEPVFERYYHNKRIGAERQKIGRSSSLSSSVISPSVSATNLLVSNLTSLPSPESEDVPVHRLASSRNPYSVNVPSSPLLAENIPQKEEGPAIELPLLESVPPIYFEEDFNLENPRTFDIVCEQADVIGSNPEISTNALLQEKLAHYLDTVEIHLVKEISKRSSSFFAALSNLQALHSETLECVAQINALRGKLVIIEDSEVKQGLEVVRLKRRRANLGKLYEGIRMVSEIHSTQPMIQILLSQGDYFSALELLEESDRILKGGNVFEDQSDETSNSKLSKSPHPLIRRLSNVSESLKSSGLLDLRGVRALIHYKSQLADLHKTIGVMAETDLLNMIFLDLNEHIENINKDEGIRSLYNSTQSTSQFQKKVTVASDLHKSNDKLDKEIKLRERVAPLIVGLYKMNRLGTTLQIYRERLLKEIKKIIQRHYPSFTLLNSLQEEQQAELKGESSMNDIAKMLKGMTFDSFMEIFLAIYAVLLEGMKRVAVYNEIFISILEDLRVAGVEVPKKIEELDDDIKEEKVNERLKGKVSQKLKEEKDSERLKETLENTIKDSQNEKKELVEEADDNDKSLLSSNVSTTKSKLYAQKFTIGIKSIIQKASSSATKTLSPTSIITSTDSTTNNLNSESNKQTESQTPIANTINSSSTSTISTINDSYSQLITESSEIVFAAADLVHVRCANLIGMRAEQNARLNPKDFYRLFNVTWDFILEGENLCGHMCFGLRGTIMSQAKSFLNHFHMEKMNSAASGIDNEQWVQTGVPVEFQRIVNRIIAASSSGMSEFKDNLLVDPSLTNPLSPNISSSYIFMEDQKKFVVVSCSLMLLKTLGEYLRCMANIPVLTTDAMNKIVEILNLFNSRTCQVILGAGALESAGLKNITAKHLALASQSLGLMIALIPFIRECIRHNLNTKQAVMLTEFDRIKGDYMNHQNEIHTKLVSIMNQRLSVYLESFQTVKWNEPSENVPNPYMERLVKETLILHKVLRKFLPLETVQKVMSEVFVSFNAKLAQEISQIEISTLNGKKRLLLDIRLYTHKFSNLEGIAGPKNDLEMLVNNLSVSENNTAKRGDDISKD</sequence>
<dbReference type="InterPro" id="IPR039745">
    <property type="entry name" value="Vps54"/>
</dbReference>
<keyword evidence="4" id="KW-0813">Transport</keyword>
<dbReference type="EMBL" id="CAJVPL010000009">
    <property type="protein sequence ID" value="CAG8433685.1"/>
    <property type="molecule type" value="Genomic_DNA"/>
</dbReference>
<evidence type="ECO:0000256" key="2">
    <source>
        <dbReference type="ARBA" id="ARBA00009150"/>
    </source>
</evidence>
<protein>
    <recommendedName>
        <fullName evidence="3">Vacuolar protein sorting-associated protein 54</fullName>
    </recommendedName>
</protein>
<feature type="domain" description="Vacuolar protein sorting-associated protein 54 C-terminal" evidence="9">
    <location>
        <begin position="972"/>
        <end position="1103"/>
    </location>
</feature>
<dbReference type="GO" id="GO:0006896">
    <property type="term" value="P:Golgi to vacuole transport"/>
    <property type="evidence" value="ECO:0007669"/>
    <property type="project" value="TreeGrafter"/>
</dbReference>
<dbReference type="InterPro" id="IPR019515">
    <property type="entry name" value="VPS54_N"/>
</dbReference>
<dbReference type="PANTHER" id="PTHR12965">
    <property type="entry name" value="VACUOLAR PROTEIN SORTING 54"/>
    <property type="match status" value="1"/>
</dbReference>
<evidence type="ECO:0000256" key="1">
    <source>
        <dbReference type="ARBA" id="ARBA00004601"/>
    </source>
</evidence>
<dbReference type="GO" id="GO:0000938">
    <property type="term" value="C:GARP complex"/>
    <property type="evidence" value="ECO:0007669"/>
    <property type="project" value="InterPro"/>
</dbReference>
<feature type="compositionally biased region" description="Low complexity" evidence="8">
    <location>
        <begin position="43"/>
        <end position="56"/>
    </location>
</feature>
<reference evidence="11" key="1">
    <citation type="submission" date="2021-06" db="EMBL/GenBank/DDBJ databases">
        <authorList>
            <person name="Kallberg Y."/>
            <person name="Tangrot J."/>
            <person name="Rosling A."/>
        </authorList>
    </citation>
    <scope>NUCLEOTIDE SEQUENCE</scope>
    <source>
        <strain evidence="11">MT106</strain>
    </source>
</reference>
<dbReference type="GO" id="GO:0042147">
    <property type="term" value="P:retrograde transport, endosome to Golgi"/>
    <property type="evidence" value="ECO:0007669"/>
    <property type="project" value="InterPro"/>
</dbReference>
<evidence type="ECO:0000256" key="7">
    <source>
        <dbReference type="ARBA" id="ARBA00023054"/>
    </source>
</evidence>
<feature type="region of interest" description="Disordered" evidence="8">
    <location>
        <begin position="1"/>
        <end position="64"/>
    </location>
</feature>
<feature type="compositionally biased region" description="Basic and acidic residues" evidence="8">
    <location>
        <begin position="690"/>
        <end position="723"/>
    </location>
</feature>
<evidence type="ECO:0000259" key="9">
    <source>
        <dbReference type="Pfam" id="PF07928"/>
    </source>
</evidence>
<name>A0A9N8YK30_9GLOM</name>
<feature type="region of interest" description="Disordered" evidence="8">
    <location>
        <begin position="773"/>
        <end position="806"/>
    </location>
</feature>
<comment type="similarity">
    <text evidence="2">Belongs to the VPS54 family.</text>
</comment>
<accession>A0A9N8YK30</accession>
<evidence type="ECO:0000259" key="10">
    <source>
        <dbReference type="Pfam" id="PF10475"/>
    </source>
</evidence>
<dbReference type="Gene3D" id="6.10.250.860">
    <property type="match status" value="1"/>
</dbReference>
<feature type="compositionally biased region" description="Low complexity" evidence="8">
    <location>
        <begin position="773"/>
        <end position="790"/>
    </location>
</feature>
<dbReference type="InterPro" id="IPR012501">
    <property type="entry name" value="Vps54_C"/>
</dbReference>
<dbReference type="GO" id="GO:0019905">
    <property type="term" value="F:syntaxin binding"/>
    <property type="evidence" value="ECO:0007669"/>
    <property type="project" value="TreeGrafter"/>
</dbReference>
<gene>
    <name evidence="11" type="ORF">AGERDE_LOCUS202</name>
</gene>
<feature type="region of interest" description="Disordered" evidence="8">
    <location>
        <begin position="690"/>
        <end position="731"/>
    </location>
</feature>
<dbReference type="GO" id="GO:0005829">
    <property type="term" value="C:cytosol"/>
    <property type="evidence" value="ECO:0007669"/>
    <property type="project" value="GOC"/>
</dbReference>
<evidence type="ECO:0000256" key="3">
    <source>
        <dbReference type="ARBA" id="ARBA00017665"/>
    </source>
</evidence>
<keyword evidence="5" id="KW-0653">Protein transport</keyword>
<proteinExistence type="inferred from homology"/>
<evidence type="ECO:0000256" key="4">
    <source>
        <dbReference type="ARBA" id="ARBA00022448"/>
    </source>
</evidence>
<evidence type="ECO:0000313" key="12">
    <source>
        <dbReference type="Proteomes" id="UP000789831"/>
    </source>
</evidence>
<dbReference type="OrthoDB" id="10259024at2759"/>
<feature type="domain" description="Vacuolar protein sorting-associated protein 54 N-terminal" evidence="10">
    <location>
        <begin position="258"/>
        <end position="422"/>
    </location>
</feature>
<dbReference type="Pfam" id="PF10475">
    <property type="entry name" value="Vps54_N"/>
    <property type="match status" value="1"/>
</dbReference>
<dbReference type="Pfam" id="PF07928">
    <property type="entry name" value="Vps54"/>
    <property type="match status" value="1"/>
</dbReference>